<dbReference type="EMBL" id="JBDFQZ010000003">
    <property type="protein sequence ID" value="KAK9743228.1"/>
    <property type="molecule type" value="Genomic_DNA"/>
</dbReference>
<feature type="repeat" description="PPR" evidence="3">
    <location>
        <begin position="236"/>
        <end position="270"/>
    </location>
</feature>
<dbReference type="Pfam" id="PF13041">
    <property type="entry name" value="PPR_2"/>
    <property type="match status" value="1"/>
</dbReference>
<dbReference type="PANTHER" id="PTHR47939:SF1">
    <property type="entry name" value="OS04G0684500 PROTEIN"/>
    <property type="match status" value="1"/>
</dbReference>
<reference evidence="4" key="1">
    <citation type="submission" date="2024-03" db="EMBL/GenBank/DDBJ databases">
        <title>WGS assembly of Saponaria officinalis var. Norfolk2.</title>
        <authorList>
            <person name="Jenkins J."/>
            <person name="Shu S."/>
            <person name="Grimwood J."/>
            <person name="Barry K."/>
            <person name="Goodstein D."/>
            <person name="Schmutz J."/>
            <person name="Leebens-Mack J."/>
            <person name="Osbourn A."/>
        </authorList>
    </citation>
    <scope>NUCLEOTIDE SEQUENCE [LARGE SCALE GENOMIC DNA]</scope>
    <source>
        <strain evidence="4">JIC</strain>
    </source>
</reference>
<dbReference type="Pfam" id="PF01535">
    <property type="entry name" value="PPR"/>
    <property type="match status" value="2"/>
</dbReference>
<keyword evidence="2" id="KW-0677">Repeat</keyword>
<name>A0AAW1M9G0_SAPOF</name>
<feature type="repeat" description="PPR" evidence="3">
    <location>
        <begin position="271"/>
        <end position="305"/>
    </location>
</feature>
<dbReference type="NCBIfam" id="TIGR00756">
    <property type="entry name" value="PPR"/>
    <property type="match status" value="6"/>
</dbReference>
<evidence type="ECO:0000313" key="4">
    <source>
        <dbReference type="EMBL" id="KAK9743228.1"/>
    </source>
</evidence>
<sequence length="471" mass="53870">MQKFVLYSCNSLLHTTKSPLLSSFTHHFHTSIHPLNNHQQSQTLNPQINNPELLFPQTLISSPSKIHKLISSQSDPLLAKEIFDLASQQPNFRHSYPTFHSLIIKLGNSRHFSFMEDVLTQLKRHRFPTTPGLFSRLICIYGDAHLPQKALNVFYSIVQYNCKPTSKHLNHVLAILLAHRSFLRPAYDVFRVAHKYGVNPNLKSYNLLMKAFCYNDQISVAYKLFNEMFKRDVMPDVESYRILMQALCRKSQVPKAVDLLDDMLNKGFVPDTLSYTTLLNSLCRKKNLREAYKLLCRMKVKGCNPNITHYNTVVLGLCREGRAFDAIKVLDDMHLNGCLPNLESYRTLVGGLVDQGMYDEARRFMKKMMLKGFSPHFSIAHGLITGLCNVGRVDDACEVLGELLSHGEIPHVGTWEEVVPKIFDVEEVDRLDQRLDEAMKGKITPHTRIVEAGVALEEYLINKIWAKSRNA</sequence>
<evidence type="ECO:0000256" key="1">
    <source>
        <dbReference type="ARBA" id="ARBA00007626"/>
    </source>
</evidence>
<keyword evidence="5" id="KW-1185">Reference proteome</keyword>
<dbReference type="AlphaFoldDB" id="A0AAW1M9G0"/>
<dbReference type="Proteomes" id="UP001443914">
    <property type="component" value="Unassembled WGS sequence"/>
</dbReference>
<comment type="similarity">
    <text evidence="1">Belongs to the PPR family. P subfamily.</text>
</comment>
<dbReference type="Pfam" id="PF13812">
    <property type="entry name" value="PPR_3"/>
    <property type="match status" value="1"/>
</dbReference>
<dbReference type="InterPro" id="IPR002885">
    <property type="entry name" value="PPR_rpt"/>
</dbReference>
<accession>A0AAW1M9G0</accession>
<organism evidence="4 5">
    <name type="scientific">Saponaria officinalis</name>
    <name type="common">Common soapwort</name>
    <name type="synonym">Lychnis saponaria</name>
    <dbReference type="NCBI Taxonomy" id="3572"/>
    <lineage>
        <taxon>Eukaryota</taxon>
        <taxon>Viridiplantae</taxon>
        <taxon>Streptophyta</taxon>
        <taxon>Embryophyta</taxon>
        <taxon>Tracheophyta</taxon>
        <taxon>Spermatophyta</taxon>
        <taxon>Magnoliopsida</taxon>
        <taxon>eudicotyledons</taxon>
        <taxon>Gunneridae</taxon>
        <taxon>Pentapetalae</taxon>
        <taxon>Caryophyllales</taxon>
        <taxon>Caryophyllaceae</taxon>
        <taxon>Caryophylleae</taxon>
        <taxon>Saponaria</taxon>
    </lineage>
</organism>
<gene>
    <name evidence="4" type="ORF">RND81_03G226300</name>
</gene>
<dbReference type="Gene3D" id="1.25.40.10">
    <property type="entry name" value="Tetratricopeptide repeat domain"/>
    <property type="match status" value="3"/>
</dbReference>
<evidence type="ECO:0000313" key="5">
    <source>
        <dbReference type="Proteomes" id="UP001443914"/>
    </source>
</evidence>
<dbReference type="PROSITE" id="PS51375">
    <property type="entry name" value="PPR"/>
    <property type="match status" value="5"/>
</dbReference>
<feature type="repeat" description="PPR" evidence="3">
    <location>
        <begin position="341"/>
        <end position="375"/>
    </location>
</feature>
<dbReference type="SUPFAM" id="SSF48452">
    <property type="entry name" value="TPR-like"/>
    <property type="match status" value="1"/>
</dbReference>
<protein>
    <recommendedName>
        <fullName evidence="6">Pentatricopeptide repeat-containing protein</fullName>
    </recommendedName>
</protein>
<feature type="repeat" description="PPR" evidence="3">
    <location>
        <begin position="306"/>
        <end position="340"/>
    </location>
</feature>
<dbReference type="InterPro" id="IPR050667">
    <property type="entry name" value="PPR-containing_protein"/>
</dbReference>
<dbReference type="PANTHER" id="PTHR47939">
    <property type="entry name" value="MEMBRANE-ASSOCIATED SALT-INDUCIBLE PROTEIN-LIKE"/>
    <property type="match status" value="1"/>
</dbReference>
<comment type="caution">
    <text evidence="4">The sequence shown here is derived from an EMBL/GenBank/DDBJ whole genome shotgun (WGS) entry which is preliminary data.</text>
</comment>
<feature type="repeat" description="PPR" evidence="3">
    <location>
        <begin position="201"/>
        <end position="235"/>
    </location>
</feature>
<proteinExistence type="inferred from homology"/>
<evidence type="ECO:0000256" key="2">
    <source>
        <dbReference type="ARBA" id="ARBA00022737"/>
    </source>
</evidence>
<dbReference type="InterPro" id="IPR011990">
    <property type="entry name" value="TPR-like_helical_dom_sf"/>
</dbReference>
<evidence type="ECO:0000256" key="3">
    <source>
        <dbReference type="PROSITE-ProRule" id="PRU00708"/>
    </source>
</evidence>
<evidence type="ECO:0008006" key="6">
    <source>
        <dbReference type="Google" id="ProtNLM"/>
    </source>
</evidence>